<feature type="compositionally biased region" description="Acidic residues" evidence="2">
    <location>
        <begin position="500"/>
        <end position="509"/>
    </location>
</feature>
<feature type="compositionally biased region" description="Acidic residues" evidence="2">
    <location>
        <begin position="141"/>
        <end position="157"/>
    </location>
</feature>
<feature type="region of interest" description="Disordered" evidence="2">
    <location>
        <begin position="462"/>
        <end position="526"/>
    </location>
</feature>
<evidence type="ECO:0000313" key="3">
    <source>
        <dbReference type="EMBL" id="THH14428.1"/>
    </source>
</evidence>
<feature type="non-terminal residue" evidence="3">
    <location>
        <position position="1"/>
    </location>
</feature>
<feature type="coiled-coil region" evidence="1">
    <location>
        <begin position="768"/>
        <end position="819"/>
    </location>
</feature>
<feature type="compositionally biased region" description="Basic and acidic residues" evidence="2">
    <location>
        <begin position="706"/>
        <end position="715"/>
    </location>
</feature>
<proteinExistence type="predicted"/>
<comment type="caution">
    <text evidence="3">The sequence shown here is derived from an EMBL/GenBank/DDBJ whole genome shotgun (WGS) entry which is preliminary data.</text>
</comment>
<feature type="compositionally biased region" description="Basic and acidic residues" evidence="2">
    <location>
        <begin position="516"/>
        <end position="526"/>
    </location>
</feature>
<dbReference type="AlphaFoldDB" id="A0A4S4LRY5"/>
<gene>
    <name evidence="3" type="ORF">EUX98_g9613</name>
</gene>
<dbReference type="Proteomes" id="UP000308730">
    <property type="component" value="Unassembled WGS sequence"/>
</dbReference>
<accession>A0A4S4LRY5</accession>
<evidence type="ECO:0000256" key="2">
    <source>
        <dbReference type="SAM" id="MobiDB-lite"/>
    </source>
</evidence>
<feature type="region of interest" description="Disordered" evidence="2">
    <location>
        <begin position="650"/>
        <end position="761"/>
    </location>
</feature>
<protein>
    <submittedName>
        <fullName evidence="3">Uncharacterized protein</fullName>
    </submittedName>
</protein>
<keyword evidence="4" id="KW-1185">Reference proteome</keyword>
<feature type="compositionally biased region" description="Basic residues" evidence="2">
    <location>
        <begin position="176"/>
        <end position="195"/>
    </location>
</feature>
<evidence type="ECO:0000313" key="4">
    <source>
        <dbReference type="Proteomes" id="UP000308730"/>
    </source>
</evidence>
<evidence type="ECO:0000256" key="1">
    <source>
        <dbReference type="SAM" id="Coils"/>
    </source>
</evidence>
<reference evidence="3 4" key="1">
    <citation type="submission" date="2019-02" db="EMBL/GenBank/DDBJ databases">
        <title>Genome sequencing of the rare red list fungi Antrodiella citrinella (Flaviporus citrinellus).</title>
        <authorList>
            <person name="Buettner E."/>
            <person name="Kellner H."/>
        </authorList>
    </citation>
    <scope>NUCLEOTIDE SEQUENCE [LARGE SCALE GENOMIC DNA]</scope>
    <source>
        <strain evidence="3 4">DSM 108506</strain>
    </source>
</reference>
<sequence length="866" mass="95984">LPDPLGPPRTPIGPSSDTLGPISGLSLTLLSMFEYLGLPLRLLPKRPYVEPVRCITGSYKKESGKGSHRPGDLTTRPLLLRVLRTWVPMKRRLYIGVVVYLYRRRRYENIKNLPVPSLRQSSVEGDDFATTLLKESPAASDSEDDLASDGEPEDAETLDLITTRKGKGRATQGGGKKMKAKKEPRKQKHDAKGKGKAVINDNEERGATEVKKGKERMLDPLPASNSHSLPVPNTKGRASHPKPVSDAQLETDIVAEIEQIVREKGPELFAQHMGLTLKGFSSRGSNTKLWDLFQFKYSRDFPDVAYDAKEASDAFAELQDEQEDWSKEEVDTYWNKIHIEFDATRKNAPDGGKESSGVLRARLEEFGNTMTKMANTFGRVYGSHVLGVVLHVPIDNGPHYFQVFGNTSETRALLNANQDLVDMFIGYLRVAIGAFKLLQIGWHLTPFLNTILRWSARHPVPQPRVLESGPPGAATEKQGQGKTKGKGKAKVQHTNSGNEGSDEEDDEDAPGMGAASDEKKESSVERKRSLFRTQTFVRYREAVKATGLGWVEGKTQFPGATFLDVAVKYGIRCTNVPLGRVNWTWPGPHYDRKKVPYNLIGIGQGWEFERLTEGEMLYRKTSKAWADVPLVVNANGAVLWRVRDSMTWRKATSSGASDPNPEPHRDPGGGKKRKHTIESNDSESGRKKMKHDADEEHRSSVPPEPIRTRRPDPDSHAQAGPSRVAGATFDWEMYNDSPPSPLVHPSDPRPPSPAAPQAVPANVSVESLREARQKAAKLRTAKTVLRQASDNYSALCEEMKALNNEMDLWTAELAHLVEDSDTWIAHRVIGEELSNEVESLGVQLQSRKDARNAALKAVALLEGVGQ</sequence>
<dbReference type="EMBL" id="SGPM01000939">
    <property type="protein sequence ID" value="THH14428.1"/>
    <property type="molecule type" value="Genomic_DNA"/>
</dbReference>
<organism evidence="3 4">
    <name type="scientific">Antrodiella citrinella</name>
    <dbReference type="NCBI Taxonomy" id="2447956"/>
    <lineage>
        <taxon>Eukaryota</taxon>
        <taxon>Fungi</taxon>
        <taxon>Dikarya</taxon>
        <taxon>Basidiomycota</taxon>
        <taxon>Agaricomycotina</taxon>
        <taxon>Agaricomycetes</taxon>
        <taxon>Polyporales</taxon>
        <taxon>Steccherinaceae</taxon>
        <taxon>Antrodiella</taxon>
    </lineage>
</organism>
<feature type="compositionally biased region" description="Basic and acidic residues" evidence="2">
    <location>
        <begin position="683"/>
        <end position="699"/>
    </location>
</feature>
<keyword evidence="1" id="KW-0175">Coiled coil</keyword>
<name>A0A4S4LRY5_9APHY</name>
<feature type="compositionally biased region" description="Basic and acidic residues" evidence="2">
    <location>
        <begin position="202"/>
        <end position="218"/>
    </location>
</feature>
<feature type="compositionally biased region" description="Pro residues" evidence="2">
    <location>
        <begin position="738"/>
        <end position="754"/>
    </location>
</feature>
<feature type="region of interest" description="Disordered" evidence="2">
    <location>
        <begin position="134"/>
        <end position="245"/>
    </location>
</feature>